<reference evidence="2 3" key="1">
    <citation type="journal article" date="2021" name="Commun. Biol.">
        <title>The genome of Shorea leprosula (Dipterocarpaceae) highlights the ecological relevance of drought in aseasonal tropical rainforests.</title>
        <authorList>
            <person name="Ng K.K.S."/>
            <person name="Kobayashi M.J."/>
            <person name="Fawcett J.A."/>
            <person name="Hatakeyama M."/>
            <person name="Paape T."/>
            <person name="Ng C.H."/>
            <person name="Ang C.C."/>
            <person name="Tnah L.H."/>
            <person name="Lee C.T."/>
            <person name="Nishiyama T."/>
            <person name="Sese J."/>
            <person name="O'Brien M.J."/>
            <person name="Copetti D."/>
            <person name="Mohd Noor M.I."/>
            <person name="Ong R.C."/>
            <person name="Putra M."/>
            <person name="Sireger I.Z."/>
            <person name="Indrioko S."/>
            <person name="Kosugi Y."/>
            <person name="Izuno A."/>
            <person name="Isagi Y."/>
            <person name="Lee S.L."/>
            <person name="Shimizu K.K."/>
        </authorList>
    </citation>
    <scope>NUCLEOTIDE SEQUENCE [LARGE SCALE GENOMIC DNA]</scope>
    <source>
        <strain evidence="2">214</strain>
    </source>
</reference>
<gene>
    <name evidence="2" type="ORF">SLEP1_g46857</name>
</gene>
<dbReference type="AlphaFoldDB" id="A0AAV5LNM2"/>
<dbReference type="EMBL" id="BPVZ01000132">
    <property type="protein sequence ID" value="GKV39021.1"/>
    <property type="molecule type" value="Genomic_DNA"/>
</dbReference>
<feature type="transmembrane region" description="Helical" evidence="1">
    <location>
        <begin position="19"/>
        <end position="36"/>
    </location>
</feature>
<protein>
    <submittedName>
        <fullName evidence="2">Uncharacterized protein</fullName>
    </submittedName>
</protein>
<dbReference type="Proteomes" id="UP001054252">
    <property type="component" value="Unassembled WGS sequence"/>
</dbReference>
<comment type="caution">
    <text evidence="2">The sequence shown here is derived from an EMBL/GenBank/DDBJ whole genome shotgun (WGS) entry which is preliminary data.</text>
</comment>
<evidence type="ECO:0000313" key="3">
    <source>
        <dbReference type="Proteomes" id="UP001054252"/>
    </source>
</evidence>
<sequence length="61" mass="6801">MGKLCCGGSSDDGGLDPKVLVLVLVFIYLAAMVCCLPRPRPSCFVVHQFHCRICWRLNCRC</sequence>
<evidence type="ECO:0000313" key="2">
    <source>
        <dbReference type="EMBL" id="GKV39021.1"/>
    </source>
</evidence>
<keyword evidence="1" id="KW-1133">Transmembrane helix</keyword>
<keyword evidence="3" id="KW-1185">Reference proteome</keyword>
<name>A0AAV5LNM2_9ROSI</name>
<keyword evidence="1" id="KW-0812">Transmembrane</keyword>
<proteinExistence type="predicted"/>
<keyword evidence="1" id="KW-0472">Membrane</keyword>
<evidence type="ECO:0000256" key="1">
    <source>
        <dbReference type="SAM" id="Phobius"/>
    </source>
</evidence>
<organism evidence="2 3">
    <name type="scientific">Rubroshorea leprosula</name>
    <dbReference type="NCBI Taxonomy" id="152421"/>
    <lineage>
        <taxon>Eukaryota</taxon>
        <taxon>Viridiplantae</taxon>
        <taxon>Streptophyta</taxon>
        <taxon>Embryophyta</taxon>
        <taxon>Tracheophyta</taxon>
        <taxon>Spermatophyta</taxon>
        <taxon>Magnoliopsida</taxon>
        <taxon>eudicotyledons</taxon>
        <taxon>Gunneridae</taxon>
        <taxon>Pentapetalae</taxon>
        <taxon>rosids</taxon>
        <taxon>malvids</taxon>
        <taxon>Malvales</taxon>
        <taxon>Dipterocarpaceae</taxon>
        <taxon>Rubroshorea</taxon>
    </lineage>
</organism>
<accession>A0AAV5LNM2</accession>